<proteinExistence type="predicted"/>
<evidence type="ECO:0008006" key="3">
    <source>
        <dbReference type="Google" id="ProtNLM"/>
    </source>
</evidence>
<organism evidence="1">
    <name type="scientific">Leviviridae sp</name>
    <dbReference type="NCBI Taxonomy" id="2027243"/>
    <lineage>
        <taxon>Viruses</taxon>
        <taxon>Riboviria</taxon>
        <taxon>Orthornavirae</taxon>
        <taxon>Lenarviricota</taxon>
        <taxon>Leviviricetes</taxon>
        <taxon>Norzivirales</taxon>
        <taxon>Fiersviridae</taxon>
    </lineage>
</organism>
<reference evidence="1" key="1">
    <citation type="submission" date="2019-05" db="EMBL/GenBank/DDBJ databases">
        <title>Metatranscriptomic reconstruction reveals RNA viruses with the potential to shape carbon cycling in soil.</title>
        <authorList>
            <person name="Starr E.P."/>
            <person name="Nuccio E."/>
            <person name="Pett-Ridge J."/>
            <person name="Banfield J.F."/>
            <person name="Firestone M.K."/>
        </authorList>
    </citation>
    <scope>NUCLEOTIDE SEQUENCE</scope>
    <source>
        <strain evidence="2">H3_Bulk_42_scaffold_1065</strain>
        <strain evidence="1">H3_Rhizo_37_scaffold_244</strain>
    </source>
</reference>
<evidence type="ECO:0000313" key="1">
    <source>
        <dbReference type="EMBL" id="QDH86679.1"/>
    </source>
</evidence>
<dbReference type="Gene3D" id="2.40.160.220">
    <property type="match status" value="1"/>
</dbReference>
<protein>
    <recommendedName>
        <fullName evidence="3">Capsid protein</fullName>
    </recommendedName>
</protein>
<dbReference type="EMBL" id="MN035536">
    <property type="protein sequence ID" value="QDH90437.1"/>
    <property type="molecule type" value="Genomic_RNA"/>
</dbReference>
<dbReference type="EMBL" id="MN032848">
    <property type="protein sequence ID" value="QDH86679.1"/>
    <property type="molecule type" value="Genomic_RNA"/>
</dbReference>
<sequence>MALSDPQSITINTVANPLPRVSTDRNASTYSKDDGNLKLSVSHSYGKRVRRAVRIDSRKTAADPLFPAQNAPYSASVTLVVDAPLTGYTVTELKQIVDGFTAWLSASSGANLTKVLGGES</sequence>
<name>A0A514CZ96_9VIRU</name>
<gene>
    <name evidence="2" type="ORF">H3Bulk421065_000002</name>
    <name evidence="1" type="ORF">H3Rhizo37244_000002</name>
</gene>
<evidence type="ECO:0000313" key="2">
    <source>
        <dbReference type="EMBL" id="QDH90437.1"/>
    </source>
</evidence>
<accession>A0A514CZ96</accession>